<sequence length="63" mass="7663">MLRQFRRRTHMIKMTMGQQNLLQRHASIGNLLFDRFGVTTWIDKRRQLSLLTPDQRTVLPRRQ</sequence>
<evidence type="ECO:0000313" key="1">
    <source>
        <dbReference type="EMBL" id="VFS88845.1"/>
    </source>
</evidence>
<accession>A0A485CWZ8</accession>
<dbReference type="AlphaFoldDB" id="A0A485CWZ8"/>
<gene>
    <name evidence="1" type="ORF">NCTC12993_07135</name>
</gene>
<proteinExistence type="predicted"/>
<evidence type="ECO:0000313" key="2">
    <source>
        <dbReference type="Proteomes" id="UP000401081"/>
    </source>
</evidence>
<keyword evidence="2" id="KW-1185">Reference proteome</keyword>
<protein>
    <submittedName>
        <fullName evidence="1">Uncharacterized protein</fullName>
    </submittedName>
</protein>
<dbReference type="EMBL" id="CAADJD010000031">
    <property type="protein sequence ID" value="VFS88845.1"/>
    <property type="molecule type" value="Genomic_DNA"/>
</dbReference>
<dbReference type="Proteomes" id="UP000401081">
    <property type="component" value="Unassembled WGS sequence"/>
</dbReference>
<organism evidence="1 2">
    <name type="scientific">Kluyvera cryocrescens</name>
    <name type="common">Kluyvera citrophila</name>
    <dbReference type="NCBI Taxonomy" id="580"/>
    <lineage>
        <taxon>Bacteria</taxon>
        <taxon>Pseudomonadati</taxon>
        <taxon>Pseudomonadota</taxon>
        <taxon>Gammaproteobacteria</taxon>
        <taxon>Enterobacterales</taxon>
        <taxon>Enterobacteriaceae</taxon>
        <taxon>Kluyvera</taxon>
    </lineage>
</organism>
<name>A0A485CWZ8_KLUCR</name>
<reference evidence="1 2" key="1">
    <citation type="submission" date="2019-03" db="EMBL/GenBank/DDBJ databases">
        <authorList>
            <consortium name="Pathogen Informatics"/>
        </authorList>
    </citation>
    <scope>NUCLEOTIDE SEQUENCE [LARGE SCALE GENOMIC DNA]</scope>
    <source>
        <strain evidence="1 2">NCTC12993</strain>
    </source>
</reference>